<reference evidence="3" key="1">
    <citation type="submission" date="2016-10" db="EMBL/GenBank/DDBJ databases">
        <title>Early insights into the genome sequencing of Gracilaria changii (Rhodophyta, Gracilariales).</title>
        <authorList>
            <person name="Ho C.-L."/>
        </authorList>
    </citation>
    <scope>NUCLEOTIDE SEQUENCE</scope>
</reference>
<evidence type="ECO:0000256" key="1">
    <source>
        <dbReference type="SAM" id="Phobius"/>
    </source>
</evidence>
<geneLocation type="mitochondrion" evidence="2"/>
<dbReference type="GO" id="GO:0016020">
    <property type="term" value="C:membrane"/>
    <property type="evidence" value="ECO:0007669"/>
    <property type="project" value="InterPro"/>
</dbReference>
<protein>
    <submittedName>
        <fullName evidence="2">SdhD</fullName>
    </submittedName>
</protein>
<evidence type="ECO:0000313" key="2">
    <source>
        <dbReference type="EMBL" id="ARJ60468.1"/>
    </source>
</evidence>
<feature type="transmembrane region" description="Helical" evidence="1">
    <location>
        <begin position="12"/>
        <end position="36"/>
    </location>
</feature>
<dbReference type="Gene3D" id="1.20.1300.10">
    <property type="entry name" value="Fumarate reductase/succinate dehydrogenase, transmembrane subunit"/>
    <property type="match status" value="1"/>
</dbReference>
<dbReference type="SUPFAM" id="SSF81343">
    <property type="entry name" value="Fumarate reductase respiratory complex transmembrane subunits"/>
    <property type="match status" value="1"/>
</dbReference>
<keyword evidence="2" id="KW-0496">Mitochondrion</keyword>
<gene>
    <name evidence="3" type="primary">sdhD</name>
</gene>
<accession>A0A1W6C6T0</accession>
<keyword evidence="1" id="KW-0472">Membrane</keyword>
<dbReference type="EMBL" id="KX980031">
    <property type="protein sequence ID" value="ARJ60468.1"/>
    <property type="molecule type" value="Genomic_DNA"/>
</dbReference>
<dbReference type="InterPro" id="IPR034804">
    <property type="entry name" value="SQR/QFR_C/D"/>
</dbReference>
<name>A0A1W6C6T0_9FLOR</name>
<keyword evidence="1" id="KW-0812">Transmembrane</keyword>
<dbReference type="AlphaFoldDB" id="A0A1W6C6T0"/>
<reference evidence="2" key="2">
    <citation type="journal article" date="2017" name="J. Appl. Phycol.">
        <title>Phylogenetic relationship of Gracilaria changii with its congeners (Rhodophyta: Gracilariaceae) based on complete mitochondrial genome.</title>
        <authorList>
            <person name="Song S.-L."/>
            <person name="Yong H.-S."/>
            <person name="Lim P.-E."/>
            <person name="Phang S.-M."/>
        </authorList>
    </citation>
    <scope>NUCLEOTIDE SEQUENCE</scope>
    <source>
        <strain evidence="2">GC2</strain>
    </source>
</reference>
<proteinExistence type="predicted"/>
<dbReference type="EMBL" id="KY009863">
    <property type="protein sequence ID" value="ART65137.1"/>
    <property type="molecule type" value="Genomic_DNA"/>
</dbReference>
<evidence type="ECO:0000313" key="3">
    <source>
        <dbReference type="EMBL" id="ART65137.1"/>
    </source>
</evidence>
<organism evidence="2">
    <name type="scientific">Gracilaria firma</name>
    <dbReference type="NCBI Taxonomy" id="2510791"/>
    <lineage>
        <taxon>Eukaryota</taxon>
        <taxon>Rhodophyta</taxon>
        <taxon>Florideophyceae</taxon>
        <taxon>Rhodymeniophycidae</taxon>
        <taxon>Gracilariales</taxon>
        <taxon>Gracilariaceae</taxon>
        <taxon>Gracilaria</taxon>
    </lineage>
</organism>
<sequence>MFNITWAFIRFAGIFLFIGILIDVEIIILIGGLVSLHMGFGLRTIVNDYIHVNKIKIALLALIRVSGIEISRYILEILL</sequence>
<keyword evidence="1" id="KW-1133">Transmembrane helix</keyword>